<proteinExistence type="predicted"/>
<dbReference type="GO" id="GO:0016020">
    <property type="term" value="C:membrane"/>
    <property type="evidence" value="ECO:0007669"/>
    <property type="project" value="TreeGrafter"/>
</dbReference>
<feature type="transmembrane region" description="Helical" evidence="1">
    <location>
        <begin position="123"/>
        <end position="142"/>
    </location>
</feature>
<keyword evidence="1" id="KW-0812">Transmembrane</keyword>
<dbReference type="AlphaFoldDB" id="A0A2Z2P2D4"/>
<dbReference type="InterPro" id="IPR005804">
    <property type="entry name" value="FA_desaturase_dom"/>
</dbReference>
<dbReference type="KEGG" id="gai:IMCC3135_23190"/>
<dbReference type="EMBL" id="CP018632">
    <property type="protein sequence ID" value="ASJ74707.1"/>
    <property type="molecule type" value="Genomic_DNA"/>
</dbReference>
<keyword evidence="1" id="KW-1133">Transmembrane helix</keyword>
<evidence type="ECO:0000313" key="4">
    <source>
        <dbReference type="Proteomes" id="UP000250079"/>
    </source>
</evidence>
<evidence type="ECO:0000256" key="1">
    <source>
        <dbReference type="SAM" id="Phobius"/>
    </source>
</evidence>
<dbReference type="PANTHER" id="PTHR19353">
    <property type="entry name" value="FATTY ACID DESATURASE 2"/>
    <property type="match status" value="1"/>
</dbReference>
<feature type="domain" description="Fatty acid desaturase" evidence="2">
    <location>
        <begin position="28"/>
        <end position="266"/>
    </location>
</feature>
<dbReference type="GO" id="GO:0006629">
    <property type="term" value="P:lipid metabolic process"/>
    <property type="evidence" value="ECO:0007669"/>
    <property type="project" value="InterPro"/>
</dbReference>
<reference evidence="3 4" key="1">
    <citation type="submission" date="2016-12" db="EMBL/GenBank/DDBJ databases">
        <authorList>
            <person name="Song W.-J."/>
            <person name="Kurnit D.M."/>
        </authorList>
    </citation>
    <scope>NUCLEOTIDE SEQUENCE [LARGE SCALE GENOMIC DNA]</scope>
    <source>
        <strain evidence="3 4">IMCC3135</strain>
    </source>
</reference>
<feature type="transmembrane region" description="Helical" evidence="1">
    <location>
        <begin position="12"/>
        <end position="34"/>
    </location>
</feature>
<dbReference type="Pfam" id="PF00487">
    <property type="entry name" value="FA_desaturase"/>
    <property type="match status" value="1"/>
</dbReference>
<gene>
    <name evidence="3" type="primary">des</name>
    <name evidence="3" type="ORF">IMCC3135_23190</name>
</gene>
<keyword evidence="3" id="KW-0560">Oxidoreductase</keyword>
<dbReference type="GO" id="GO:0016717">
    <property type="term" value="F:oxidoreductase activity, acting on paired donors, with oxidation of a pair of donors resulting in the reduction of molecular oxygen to two molecules of water"/>
    <property type="evidence" value="ECO:0007669"/>
    <property type="project" value="TreeGrafter"/>
</dbReference>
<name>A0A2Z2P2D4_9GAMM</name>
<feature type="transmembrane region" description="Helical" evidence="1">
    <location>
        <begin position="182"/>
        <end position="203"/>
    </location>
</feature>
<dbReference type="EC" id="1.14.19.-" evidence="3"/>
<dbReference type="CDD" id="cd03507">
    <property type="entry name" value="Delta12-FADS-like"/>
    <property type="match status" value="1"/>
</dbReference>
<dbReference type="PANTHER" id="PTHR19353:SF73">
    <property type="entry name" value="FATTY ACID DESATURASE"/>
    <property type="match status" value="1"/>
</dbReference>
<dbReference type="OrthoDB" id="9792534at2"/>
<dbReference type="InterPro" id="IPR012171">
    <property type="entry name" value="Fatty_acid_desaturase"/>
</dbReference>
<dbReference type="Proteomes" id="UP000250079">
    <property type="component" value="Chromosome"/>
</dbReference>
<keyword evidence="4" id="KW-1185">Reference proteome</keyword>
<feature type="transmembrane region" description="Helical" evidence="1">
    <location>
        <begin position="154"/>
        <end position="175"/>
    </location>
</feature>
<keyword evidence="1" id="KW-0472">Membrane</keyword>
<organism evidence="3 4">
    <name type="scientific">Granulosicoccus antarcticus IMCC3135</name>
    <dbReference type="NCBI Taxonomy" id="1192854"/>
    <lineage>
        <taxon>Bacteria</taxon>
        <taxon>Pseudomonadati</taxon>
        <taxon>Pseudomonadota</taxon>
        <taxon>Gammaproteobacteria</taxon>
        <taxon>Chromatiales</taxon>
        <taxon>Granulosicoccaceae</taxon>
        <taxon>Granulosicoccus</taxon>
    </lineage>
</organism>
<sequence>MATVVPLVVLWLVLWTLLQVGTVLSSVAFVLLLIPAGGLMVRLFILQHDCGHGSMFKSKVVNNWVGRFLGVFTLTPYDYWRKLHAGHHATSGDLERRGVGDIDTLTVAEYKAKNKTGKLLYRLYRNPLVMFGLGPSYMFLLRHRIPVGAMKEGLTGWGSTLATNAGILIMTLLMIKFAGLDAFLLIQLPIVVLGASIGVWMFYVQHQYEETYWDTRPEWSHENGALQGSSYYDLPKPIMWITGYIGIHNVHHLSSRIPFYKLPNVIKAYPELKEIGYLNFWDSVKCVRLALWDENAKKLISFRDARRLQFASS</sequence>
<evidence type="ECO:0000259" key="2">
    <source>
        <dbReference type="Pfam" id="PF00487"/>
    </source>
</evidence>
<accession>A0A2Z2P2D4</accession>
<protein>
    <submittedName>
        <fullName evidence="3">Fatty acid desaturase</fullName>
        <ecNumber evidence="3">1.14.19.-</ecNumber>
    </submittedName>
</protein>
<evidence type="ECO:0000313" key="3">
    <source>
        <dbReference type="EMBL" id="ASJ74707.1"/>
    </source>
</evidence>